<evidence type="ECO:0000313" key="5">
    <source>
        <dbReference type="Proteomes" id="UP000295431"/>
    </source>
</evidence>
<proteinExistence type="predicted"/>
<organism evidence="4 5">
    <name type="scientific">Actinomadura bangladeshensis</name>
    <dbReference type="NCBI Taxonomy" id="453573"/>
    <lineage>
        <taxon>Bacteria</taxon>
        <taxon>Bacillati</taxon>
        <taxon>Actinomycetota</taxon>
        <taxon>Actinomycetes</taxon>
        <taxon>Streptosporangiales</taxon>
        <taxon>Thermomonosporaceae</taxon>
        <taxon>Actinomadura</taxon>
    </lineage>
</organism>
<dbReference type="InterPro" id="IPR050832">
    <property type="entry name" value="Bact_Acetyltransf"/>
</dbReference>
<keyword evidence="1 4" id="KW-0808">Transferase</keyword>
<keyword evidence="2" id="KW-0012">Acyltransferase</keyword>
<evidence type="ECO:0000313" key="4">
    <source>
        <dbReference type="EMBL" id="TDC17448.1"/>
    </source>
</evidence>
<dbReference type="CDD" id="cd04301">
    <property type="entry name" value="NAT_SF"/>
    <property type="match status" value="1"/>
</dbReference>
<dbReference type="Pfam" id="PF00583">
    <property type="entry name" value="Acetyltransf_1"/>
    <property type="match status" value="1"/>
</dbReference>
<dbReference type="InterPro" id="IPR016181">
    <property type="entry name" value="Acyl_CoA_acyltransferase"/>
</dbReference>
<name>A0A4R4P4Y2_9ACTN</name>
<dbReference type="InterPro" id="IPR000182">
    <property type="entry name" value="GNAT_dom"/>
</dbReference>
<dbReference type="GO" id="GO:0016747">
    <property type="term" value="F:acyltransferase activity, transferring groups other than amino-acyl groups"/>
    <property type="evidence" value="ECO:0007669"/>
    <property type="project" value="InterPro"/>
</dbReference>
<sequence>MQPVIRAFQARDRDAVVDLSLRAWEPVFASLAKVLAPSGLYAQMHPDWRADQRQAVLAVCDGEDDQVSVAETNGRVIGFVAVRLHHEDGLGEIYMIAVDPDHQRGGVATLLTSFALDQIKAAGIPLAMVETGGDPGHAPARVTYERAGFVELPISRYFKRL</sequence>
<gene>
    <name evidence="4" type="ORF">E1284_09355</name>
</gene>
<dbReference type="PROSITE" id="PS51186">
    <property type="entry name" value="GNAT"/>
    <property type="match status" value="1"/>
</dbReference>
<protein>
    <submittedName>
        <fullName evidence="4">GNAT family N-acetyltransferase</fullName>
    </submittedName>
</protein>
<dbReference type="Proteomes" id="UP000295431">
    <property type="component" value="Unassembled WGS sequence"/>
</dbReference>
<dbReference type="AlphaFoldDB" id="A0A4R4P4Y2"/>
<evidence type="ECO:0000259" key="3">
    <source>
        <dbReference type="PROSITE" id="PS51186"/>
    </source>
</evidence>
<dbReference type="SUPFAM" id="SSF55729">
    <property type="entry name" value="Acyl-CoA N-acyltransferases (Nat)"/>
    <property type="match status" value="1"/>
</dbReference>
<reference evidence="4 5" key="1">
    <citation type="submission" date="2019-03" db="EMBL/GenBank/DDBJ databases">
        <title>Draft genome sequences of novel Actinobacteria.</title>
        <authorList>
            <person name="Sahin N."/>
            <person name="Ay H."/>
            <person name="Saygin H."/>
        </authorList>
    </citation>
    <scope>NUCLEOTIDE SEQUENCE [LARGE SCALE GENOMIC DNA]</scope>
    <source>
        <strain evidence="4 5">DSM 45347</strain>
    </source>
</reference>
<evidence type="ECO:0000256" key="1">
    <source>
        <dbReference type="ARBA" id="ARBA00022679"/>
    </source>
</evidence>
<accession>A0A4R4P4Y2</accession>
<feature type="domain" description="N-acetyltransferase" evidence="3">
    <location>
        <begin position="3"/>
        <end position="161"/>
    </location>
</feature>
<dbReference type="RefSeq" id="WP_131938619.1">
    <property type="nucleotide sequence ID" value="NZ_BAAAMX010000060.1"/>
</dbReference>
<evidence type="ECO:0000256" key="2">
    <source>
        <dbReference type="ARBA" id="ARBA00023315"/>
    </source>
</evidence>
<dbReference type="Gene3D" id="3.40.630.30">
    <property type="match status" value="1"/>
</dbReference>
<dbReference type="PANTHER" id="PTHR43877">
    <property type="entry name" value="AMINOALKYLPHOSPHONATE N-ACETYLTRANSFERASE-RELATED-RELATED"/>
    <property type="match status" value="1"/>
</dbReference>
<dbReference type="EMBL" id="SMJW01000033">
    <property type="protein sequence ID" value="TDC17448.1"/>
    <property type="molecule type" value="Genomic_DNA"/>
</dbReference>
<keyword evidence="5" id="KW-1185">Reference proteome</keyword>
<dbReference type="OrthoDB" id="9803233at2"/>
<comment type="caution">
    <text evidence="4">The sequence shown here is derived from an EMBL/GenBank/DDBJ whole genome shotgun (WGS) entry which is preliminary data.</text>
</comment>